<dbReference type="Gene3D" id="3.90.190.20">
    <property type="entry name" value="Mur ligase, C-terminal domain"/>
    <property type="match status" value="1"/>
</dbReference>
<keyword evidence="11 14" id="KW-0131">Cell cycle</keyword>
<dbReference type="HAMAP" id="MF_00046">
    <property type="entry name" value="MurC"/>
    <property type="match status" value="1"/>
</dbReference>
<feature type="domain" description="Mur ligase central" evidence="17">
    <location>
        <begin position="134"/>
        <end position="327"/>
    </location>
</feature>
<reference evidence="18 19" key="1">
    <citation type="submission" date="2024-04" db="EMBL/GenBank/DDBJ databases">
        <title>Genome sequencing and metabolic network reconstruction of aminoacids and betaine degradation by Anoxynatronum sibiricum.</title>
        <authorList>
            <person name="Detkova E.N."/>
            <person name="Boltjanskaja Y.V."/>
            <person name="Mardanov A.V."/>
            <person name="Kevbrin V."/>
        </authorList>
    </citation>
    <scope>NUCLEOTIDE SEQUENCE [LARGE SCALE GENOMIC DNA]</scope>
    <source>
        <strain evidence="18 19">Z-7981</strain>
    </source>
</reference>
<evidence type="ECO:0000256" key="5">
    <source>
        <dbReference type="ARBA" id="ARBA00022598"/>
    </source>
</evidence>
<dbReference type="NCBIfam" id="TIGR01082">
    <property type="entry name" value="murC"/>
    <property type="match status" value="1"/>
</dbReference>
<keyword evidence="7 14" id="KW-0547">Nucleotide-binding</keyword>
<comment type="subcellular location">
    <subcellularLocation>
        <location evidence="1 14">Cytoplasm</location>
    </subcellularLocation>
</comment>
<dbReference type="GO" id="GO:0008763">
    <property type="term" value="F:UDP-N-acetylmuramate-L-alanine ligase activity"/>
    <property type="evidence" value="ECO:0007669"/>
    <property type="project" value="UniProtKB-EC"/>
</dbReference>
<dbReference type="InterPro" id="IPR013221">
    <property type="entry name" value="Mur_ligase_cen"/>
</dbReference>
<evidence type="ECO:0000256" key="3">
    <source>
        <dbReference type="ARBA" id="ARBA00012211"/>
    </source>
</evidence>
<evidence type="ECO:0000256" key="6">
    <source>
        <dbReference type="ARBA" id="ARBA00022618"/>
    </source>
</evidence>
<dbReference type="InterPro" id="IPR036615">
    <property type="entry name" value="Mur_ligase_C_dom_sf"/>
</dbReference>
<feature type="domain" description="Mur ligase C-terminal" evidence="16">
    <location>
        <begin position="411"/>
        <end position="505"/>
    </location>
</feature>
<organism evidence="18 19">
    <name type="scientific">Anoxynatronum sibiricum</name>
    <dbReference type="NCBI Taxonomy" id="210623"/>
    <lineage>
        <taxon>Bacteria</taxon>
        <taxon>Bacillati</taxon>
        <taxon>Bacillota</taxon>
        <taxon>Clostridia</taxon>
        <taxon>Eubacteriales</taxon>
        <taxon>Clostridiaceae</taxon>
        <taxon>Anoxynatronum</taxon>
    </lineage>
</organism>
<name>A0ABU9VVH5_9CLOT</name>
<comment type="catalytic activity">
    <reaction evidence="13 14">
        <text>UDP-N-acetyl-alpha-D-muramate + L-alanine + ATP = UDP-N-acetyl-alpha-D-muramoyl-L-alanine + ADP + phosphate + H(+)</text>
        <dbReference type="Rhea" id="RHEA:23372"/>
        <dbReference type="ChEBI" id="CHEBI:15378"/>
        <dbReference type="ChEBI" id="CHEBI:30616"/>
        <dbReference type="ChEBI" id="CHEBI:43474"/>
        <dbReference type="ChEBI" id="CHEBI:57972"/>
        <dbReference type="ChEBI" id="CHEBI:70757"/>
        <dbReference type="ChEBI" id="CHEBI:83898"/>
        <dbReference type="ChEBI" id="CHEBI:456216"/>
        <dbReference type="EC" id="6.3.2.8"/>
    </reaction>
</comment>
<dbReference type="Pfam" id="PF02875">
    <property type="entry name" value="Mur_ligase_C"/>
    <property type="match status" value="2"/>
</dbReference>
<keyword evidence="19" id="KW-1185">Reference proteome</keyword>
<evidence type="ECO:0000256" key="1">
    <source>
        <dbReference type="ARBA" id="ARBA00004496"/>
    </source>
</evidence>
<feature type="domain" description="Mur ligase N-terminal catalytic" evidence="15">
    <location>
        <begin position="30"/>
        <end position="128"/>
    </location>
</feature>
<comment type="similarity">
    <text evidence="14">Belongs to the MurCDEF family.</text>
</comment>
<dbReference type="PANTHER" id="PTHR43445:SF3">
    <property type="entry name" value="UDP-N-ACETYLMURAMATE--L-ALANINE LIGASE"/>
    <property type="match status" value="1"/>
</dbReference>
<dbReference type="InterPro" id="IPR050061">
    <property type="entry name" value="MurCDEF_pg_biosynth"/>
</dbReference>
<comment type="function">
    <text evidence="14">Cell wall formation.</text>
</comment>
<dbReference type="Gene3D" id="3.40.50.720">
    <property type="entry name" value="NAD(P)-binding Rossmann-like Domain"/>
    <property type="match status" value="1"/>
</dbReference>
<keyword evidence="4 14" id="KW-0963">Cytoplasm</keyword>
<keyword evidence="9 14" id="KW-0133">Cell shape</keyword>
<gene>
    <name evidence="14 18" type="primary">murC</name>
    <name evidence="18" type="ORF">AAIG11_11810</name>
</gene>
<dbReference type="EMBL" id="JBCITM010000012">
    <property type="protein sequence ID" value="MEN1761167.1"/>
    <property type="molecule type" value="Genomic_DNA"/>
</dbReference>
<evidence type="ECO:0000259" key="15">
    <source>
        <dbReference type="Pfam" id="PF01225"/>
    </source>
</evidence>
<dbReference type="Gene3D" id="3.40.1190.10">
    <property type="entry name" value="Mur-like, catalytic domain"/>
    <property type="match status" value="1"/>
</dbReference>
<evidence type="ECO:0000256" key="2">
    <source>
        <dbReference type="ARBA" id="ARBA00004752"/>
    </source>
</evidence>
<dbReference type="InterPro" id="IPR005758">
    <property type="entry name" value="UDP-N-AcMur_Ala_ligase_MurC"/>
</dbReference>
<evidence type="ECO:0000256" key="10">
    <source>
        <dbReference type="ARBA" id="ARBA00022984"/>
    </source>
</evidence>
<accession>A0ABU9VVH5</accession>
<dbReference type="Pfam" id="PF08245">
    <property type="entry name" value="Mur_ligase_M"/>
    <property type="match status" value="1"/>
</dbReference>
<evidence type="ECO:0000256" key="4">
    <source>
        <dbReference type="ARBA" id="ARBA00022490"/>
    </source>
</evidence>
<dbReference type="SUPFAM" id="SSF53623">
    <property type="entry name" value="MurD-like peptide ligases, catalytic domain"/>
    <property type="match status" value="1"/>
</dbReference>
<dbReference type="SUPFAM" id="SSF51984">
    <property type="entry name" value="MurCD N-terminal domain"/>
    <property type="match status" value="1"/>
</dbReference>
<keyword evidence="5 14" id="KW-0436">Ligase</keyword>
<feature type="binding site" evidence="14">
    <location>
        <begin position="136"/>
        <end position="142"/>
    </location>
    <ligand>
        <name>ATP</name>
        <dbReference type="ChEBI" id="CHEBI:30616"/>
    </ligand>
</feature>
<keyword evidence="6 14" id="KW-0132">Cell division</keyword>
<dbReference type="RefSeq" id="WP_343186470.1">
    <property type="nucleotide sequence ID" value="NZ_JBCITM010000012.1"/>
</dbReference>
<dbReference type="Pfam" id="PF01225">
    <property type="entry name" value="Mur_ligase"/>
    <property type="match status" value="1"/>
</dbReference>
<evidence type="ECO:0000256" key="9">
    <source>
        <dbReference type="ARBA" id="ARBA00022960"/>
    </source>
</evidence>
<feature type="domain" description="Mur ligase C-terminal" evidence="16">
    <location>
        <begin position="349"/>
        <end position="384"/>
    </location>
</feature>
<evidence type="ECO:0000313" key="18">
    <source>
        <dbReference type="EMBL" id="MEN1761167.1"/>
    </source>
</evidence>
<protein>
    <recommendedName>
        <fullName evidence="3 14">UDP-N-acetylmuramate--L-alanine ligase</fullName>
        <ecNumber evidence="3 14">6.3.2.8</ecNumber>
    </recommendedName>
    <alternativeName>
        <fullName evidence="14">UDP-N-acetylmuramoyl-L-alanine synthetase</fullName>
    </alternativeName>
</protein>
<dbReference type="PANTHER" id="PTHR43445">
    <property type="entry name" value="UDP-N-ACETYLMURAMATE--L-ALANINE LIGASE-RELATED"/>
    <property type="match status" value="1"/>
</dbReference>
<comment type="caution">
    <text evidence="18">The sequence shown here is derived from an EMBL/GenBank/DDBJ whole genome shotgun (WGS) entry which is preliminary data.</text>
</comment>
<comment type="pathway">
    <text evidence="2 14">Cell wall biogenesis; peptidoglycan biosynthesis.</text>
</comment>
<evidence type="ECO:0000256" key="14">
    <source>
        <dbReference type="HAMAP-Rule" id="MF_00046"/>
    </source>
</evidence>
<evidence type="ECO:0000256" key="13">
    <source>
        <dbReference type="ARBA" id="ARBA00047833"/>
    </source>
</evidence>
<proteinExistence type="inferred from homology"/>
<dbReference type="InterPro" id="IPR036565">
    <property type="entry name" value="Mur-like_cat_sf"/>
</dbReference>
<dbReference type="InterPro" id="IPR000713">
    <property type="entry name" value="Mur_ligase_N"/>
</dbReference>
<evidence type="ECO:0000259" key="17">
    <source>
        <dbReference type="Pfam" id="PF08245"/>
    </source>
</evidence>
<evidence type="ECO:0000256" key="12">
    <source>
        <dbReference type="ARBA" id="ARBA00023316"/>
    </source>
</evidence>
<dbReference type="EC" id="6.3.2.8" evidence="3 14"/>
<evidence type="ECO:0000313" key="19">
    <source>
        <dbReference type="Proteomes" id="UP001407405"/>
    </source>
</evidence>
<evidence type="ECO:0000259" key="16">
    <source>
        <dbReference type="Pfam" id="PF02875"/>
    </source>
</evidence>
<sequence>MLTPTPNHNKVSLAMPEVHELPATLEGVTHVHLVGIGGIGMSGLAHLLLKQGLQVSGSDRSDSPITRRLAAEGARIFTGHHAANLQQPDWLVYSAAIPADNPERAAAREKGILQMDRAALLGILMKQYPHSISVAGSHGKTTTTALLAMLLEWGGLDPTILVGGELDAIGGNVKAGGGSVMLTEACEYQGSFLRFPARIGLVLNIDLDHLDYFPDLAAIQAVFRQFVRQLPSDGLLVMPANDTNSQFLAQEAPCRVITIEVDPPPNELAPLALSDGSQQLQAVALAPLPGGCWSFSLLKNRTDLGRFHLGIPGKHNVHNALAALAVALELGVEIHRLQELLPRFTGIHRRFETHGHWAGVTVVDDYAHHPAEITATLAAARTLLEEAPLAGAPLAEASLTATAPPLCPDTTHHRIVCIFQPHTYTRTHALLHDFAQALALADVVVVTEIYAAREPDNGLVHSRDLVDLVSARGTHASYCPDYQAAARTAAAAAEPGDLIITMGAGPVNEAVPLISEALLDRTPNADTPDPLSY</sequence>
<keyword evidence="12 14" id="KW-0961">Cell wall biogenesis/degradation</keyword>
<dbReference type="SUPFAM" id="SSF53244">
    <property type="entry name" value="MurD-like peptide ligases, peptide-binding domain"/>
    <property type="match status" value="1"/>
</dbReference>
<keyword evidence="8 14" id="KW-0067">ATP-binding</keyword>
<dbReference type="InterPro" id="IPR004101">
    <property type="entry name" value="Mur_ligase_C"/>
</dbReference>
<evidence type="ECO:0000256" key="7">
    <source>
        <dbReference type="ARBA" id="ARBA00022741"/>
    </source>
</evidence>
<dbReference type="Proteomes" id="UP001407405">
    <property type="component" value="Unassembled WGS sequence"/>
</dbReference>
<evidence type="ECO:0000256" key="11">
    <source>
        <dbReference type="ARBA" id="ARBA00023306"/>
    </source>
</evidence>
<keyword evidence="10 14" id="KW-0573">Peptidoglycan synthesis</keyword>
<evidence type="ECO:0000256" key="8">
    <source>
        <dbReference type="ARBA" id="ARBA00022840"/>
    </source>
</evidence>